<reference evidence="4" key="1">
    <citation type="journal article" date="2019" name="Int. J. Syst. Evol. Microbiol.">
        <title>The Global Catalogue of Microorganisms (GCM) 10K type strain sequencing project: providing services to taxonomists for standard genome sequencing and annotation.</title>
        <authorList>
            <consortium name="The Broad Institute Genomics Platform"/>
            <consortium name="The Broad Institute Genome Sequencing Center for Infectious Disease"/>
            <person name="Wu L."/>
            <person name="Ma J."/>
        </authorList>
    </citation>
    <scope>NUCLEOTIDE SEQUENCE [LARGE SCALE GENOMIC DNA]</scope>
    <source>
        <strain evidence="4">CGMCC 4.7198</strain>
    </source>
</reference>
<comment type="caution">
    <text evidence="3">The sequence shown here is derived from an EMBL/GenBank/DDBJ whole genome shotgun (WGS) entry which is preliminary data.</text>
</comment>
<dbReference type="SUPFAM" id="SSF50494">
    <property type="entry name" value="Trypsin-like serine proteases"/>
    <property type="match status" value="1"/>
</dbReference>
<accession>A0ABW1QPJ2</accession>
<evidence type="ECO:0000259" key="2">
    <source>
        <dbReference type="PROSITE" id="PS51494"/>
    </source>
</evidence>
<dbReference type="RefSeq" id="WP_153816612.1">
    <property type="nucleotide sequence ID" value="NZ_JBHSQL010000008.1"/>
</dbReference>
<evidence type="ECO:0000313" key="4">
    <source>
        <dbReference type="Proteomes" id="UP001596097"/>
    </source>
</evidence>
<dbReference type="InterPro" id="IPR009003">
    <property type="entry name" value="Peptidase_S1_PA"/>
</dbReference>
<evidence type="ECO:0000256" key="1">
    <source>
        <dbReference type="SAM" id="SignalP"/>
    </source>
</evidence>
<dbReference type="Proteomes" id="UP001596097">
    <property type="component" value="Unassembled WGS sequence"/>
</dbReference>
<evidence type="ECO:0000313" key="3">
    <source>
        <dbReference type="EMBL" id="MFC6150195.1"/>
    </source>
</evidence>
<name>A0ABW1QPJ2_9ACTN</name>
<organism evidence="3 4">
    <name type="scientific">Mumia xiangluensis</name>
    <dbReference type="NCBI Taxonomy" id="1678900"/>
    <lineage>
        <taxon>Bacteria</taxon>
        <taxon>Bacillati</taxon>
        <taxon>Actinomycetota</taxon>
        <taxon>Actinomycetes</taxon>
        <taxon>Propionibacteriales</taxon>
        <taxon>Nocardioidaceae</taxon>
        <taxon>Mumia</taxon>
    </lineage>
</organism>
<feature type="domain" description="Peptidase S55" evidence="2">
    <location>
        <begin position="1"/>
        <end position="178"/>
    </location>
</feature>
<keyword evidence="4" id="KW-1185">Reference proteome</keyword>
<dbReference type="InterPro" id="IPR008763">
    <property type="entry name" value="Peptidase_S55"/>
</dbReference>
<protein>
    <recommendedName>
        <fullName evidence="2">Peptidase S55 domain-containing protein</fullName>
    </recommendedName>
</protein>
<gene>
    <name evidence="3" type="ORF">ACFPYK_12395</name>
</gene>
<keyword evidence="1" id="KW-0732">Signal</keyword>
<dbReference type="EMBL" id="JBHSQL010000008">
    <property type="protein sequence ID" value="MFC6150195.1"/>
    <property type="molecule type" value="Genomic_DNA"/>
</dbReference>
<dbReference type="PROSITE" id="PS51494">
    <property type="entry name" value="SPOIVB"/>
    <property type="match status" value="1"/>
</dbReference>
<feature type="chain" id="PRO_5046596524" description="Peptidase S55 domain-containing protein" evidence="1">
    <location>
        <begin position="36"/>
        <end position="620"/>
    </location>
</feature>
<sequence length="620" mass="64000">MNAPAHARRRTRTIAAAATLAVTAATLAATGPAVADDPAPAPAVGSACPAAYPPAELVRATSTTPGTPVQGLTVSAGTTPDTVTGEFVGTIDDGIAPGVDMLVFKMKGSRITDASGAVDRGIWSGMSGSPVYAADGRLVGSVSYGMSYAPSDYAGVTPAADLYRAGSYAAGAAAAAIPAKVAASMRATGAAPQAVGGSMRRLPTPVNLPAGFSPAAAKSIAKRAGLKNVTFRSGSSGGRTSSQPIAVSAGSNVAAGYSYGSLPLVGVGTATAVCGSKVFAFGHPMDWLGKTKLSLHGADAVYVERDLDGAFKIANVGAPIGSFTQDRLTAIVGSLGPAPTGTTVRTTNRFGTHSRTSSTTALSPDWLSTVGGMQSSMDAFRVTDGIFGGVVRTSREIKLRRSNGQILTYRRSDISADRYDVSYGAAEAFAGDIDSILWNGFEDVTILGATESTTISEGYQAYSISRLEAKQFGQWTRVGSDPLLVRRGGTLKLRATLKRSPGATGVATKTVRLNVAVPRRKFKSPIGILSVSGGSYGSFDEEDMFEDYAEEEYDTMGDVSSLPDLIASMSRAEHGNDVFASLSMGRGRKAVEKKTRKATSTVVSGDFMLPVMVYGKPKKR</sequence>
<feature type="signal peptide" evidence="1">
    <location>
        <begin position="1"/>
        <end position="35"/>
    </location>
</feature>
<proteinExistence type="predicted"/>